<dbReference type="GO" id="GO:0022857">
    <property type="term" value="F:transmembrane transporter activity"/>
    <property type="evidence" value="ECO:0007669"/>
    <property type="project" value="InterPro"/>
</dbReference>
<sequence>MEVTMRRKQIILLVASTAIFFEALDIAILNLAIPLMQKQFHLDAETIQWVQTVYVLFYGGFLVIGGKLCDTIGRKTIFLTGASLFLFTSLGAGLSGNFILLTAFRALQGLAAAMVMPSALSIITNTFTEPAERNRSISIFSSFAAIGSGCGLALGGIVATYLGWQWIFFINVPVITVALILAYRYIDKDVISKGNRFPDIISSILLTLIIVLVSYVVHNLPGFSKNYLLLSSFTAVIIAAWLYFMRRERTQQQPLIDFSLFRSTGTITGNVITILLGAFFLSYLFLLSLILQQNMHFSAAHAGLLLFPFSVLSFLVSRYVVPALFKKMTVLQTGILGMCLMLSGSLLLMISIIYDHSLPVILLSIACVTGSGMSVCYPSLTALAIRDIPDTQQGVAAGICTTSYFIGAGLGLSLLALGMQLLTSATDAINHIPVLLVSCFALPGVIWLVWVRKKIC</sequence>
<feature type="transmembrane region" description="Helical" evidence="6">
    <location>
        <begin position="139"/>
        <end position="160"/>
    </location>
</feature>
<dbReference type="Gene3D" id="1.20.1250.20">
    <property type="entry name" value="MFS general substrate transporter like domains"/>
    <property type="match status" value="1"/>
</dbReference>
<gene>
    <name evidence="8" type="ORF">FAM09_05085</name>
</gene>
<proteinExistence type="predicted"/>
<dbReference type="InterPro" id="IPR011701">
    <property type="entry name" value="MFS"/>
</dbReference>
<dbReference type="PRINTS" id="PR01036">
    <property type="entry name" value="TCRTETB"/>
</dbReference>
<organism evidence="8 9">
    <name type="scientific">Niastella caeni</name>
    <dbReference type="NCBI Taxonomy" id="2569763"/>
    <lineage>
        <taxon>Bacteria</taxon>
        <taxon>Pseudomonadati</taxon>
        <taxon>Bacteroidota</taxon>
        <taxon>Chitinophagia</taxon>
        <taxon>Chitinophagales</taxon>
        <taxon>Chitinophagaceae</taxon>
        <taxon>Niastella</taxon>
    </lineage>
</organism>
<dbReference type="OrthoDB" id="9807274at2"/>
<feature type="transmembrane region" description="Helical" evidence="6">
    <location>
        <begin position="266"/>
        <end position="291"/>
    </location>
</feature>
<dbReference type="AlphaFoldDB" id="A0A4S8I3E3"/>
<dbReference type="PANTHER" id="PTHR42718">
    <property type="entry name" value="MAJOR FACILITATOR SUPERFAMILY MULTIDRUG TRANSPORTER MFSC"/>
    <property type="match status" value="1"/>
</dbReference>
<feature type="transmembrane region" description="Helical" evidence="6">
    <location>
        <begin position="106"/>
        <end position="127"/>
    </location>
</feature>
<feature type="transmembrane region" description="Helical" evidence="6">
    <location>
        <begin position="227"/>
        <end position="245"/>
    </location>
</feature>
<dbReference type="PROSITE" id="PS50850">
    <property type="entry name" value="MFS"/>
    <property type="match status" value="1"/>
</dbReference>
<feature type="transmembrane region" description="Helical" evidence="6">
    <location>
        <begin position="360"/>
        <end position="383"/>
    </location>
</feature>
<dbReference type="EMBL" id="STFF01000001">
    <property type="protein sequence ID" value="THU41484.1"/>
    <property type="molecule type" value="Genomic_DNA"/>
</dbReference>
<feature type="transmembrane region" description="Helical" evidence="6">
    <location>
        <begin position="395"/>
        <end position="422"/>
    </location>
</feature>
<feature type="transmembrane region" description="Helical" evidence="6">
    <location>
        <begin position="197"/>
        <end position="215"/>
    </location>
</feature>
<feature type="transmembrane region" description="Helical" evidence="6">
    <location>
        <begin position="297"/>
        <end position="321"/>
    </location>
</feature>
<evidence type="ECO:0000256" key="3">
    <source>
        <dbReference type="ARBA" id="ARBA00022692"/>
    </source>
</evidence>
<evidence type="ECO:0000256" key="2">
    <source>
        <dbReference type="ARBA" id="ARBA00022448"/>
    </source>
</evidence>
<keyword evidence="5 6" id="KW-0472">Membrane</keyword>
<dbReference type="GO" id="GO:0016020">
    <property type="term" value="C:membrane"/>
    <property type="evidence" value="ECO:0007669"/>
    <property type="project" value="UniProtKB-SubCell"/>
</dbReference>
<feature type="transmembrane region" description="Helical" evidence="6">
    <location>
        <begin position="166"/>
        <end position="185"/>
    </location>
</feature>
<dbReference type="InterPro" id="IPR036259">
    <property type="entry name" value="MFS_trans_sf"/>
</dbReference>
<evidence type="ECO:0000256" key="5">
    <source>
        <dbReference type="ARBA" id="ARBA00023136"/>
    </source>
</evidence>
<dbReference type="InterPro" id="IPR020846">
    <property type="entry name" value="MFS_dom"/>
</dbReference>
<evidence type="ECO:0000256" key="6">
    <source>
        <dbReference type="SAM" id="Phobius"/>
    </source>
</evidence>
<comment type="caution">
    <text evidence="8">The sequence shown here is derived from an EMBL/GenBank/DDBJ whole genome shotgun (WGS) entry which is preliminary data.</text>
</comment>
<feature type="transmembrane region" description="Helical" evidence="6">
    <location>
        <begin position="12"/>
        <end position="35"/>
    </location>
</feature>
<evidence type="ECO:0000256" key="1">
    <source>
        <dbReference type="ARBA" id="ARBA00004141"/>
    </source>
</evidence>
<protein>
    <submittedName>
        <fullName evidence="8">MFS transporter</fullName>
    </submittedName>
</protein>
<keyword evidence="4 6" id="KW-1133">Transmembrane helix</keyword>
<keyword evidence="9" id="KW-1185">Reference proteome</keyword>
<feature type="transmembrane region" description="Helical" evidence="6">
    <location>
        <begin position="333"/>
        <end position="354"/>
    </location>
</feature>
<evidence type="ECO:0000256" key="4">
    <source>
        <dbReference type="ARBA" id="ARBA00022989"/>
    </source>
</evidence>
<dbReference type="SUPFAM" id="SSF103473">
    <property type="entry name" value="MFS general substrate transporter"/>
    <property type="match status" value="1"/>
</dbReference>
<evidence type="ECO:0000313" key="9">
    <source>
        <dbReference type="Proteomes" id="UP000306918"/>
    </source>
</evidence>
<evidence type="ECO:0000313" key="8">
    <source>
        <dbReference type="EMBL" id="THU41484.1"/>
    </source>
</evidence>
<name>A0A4S8I3E3_9BACT</name>
<dbReference type="Pfam" id="PF07690">
    <property type="entry name" value="MFS_1"/>
    <property type="match status" value="1"/>
</dbReference>
<accession>A0A4S8I3E3</accession>
<feature type="domain" description="Major facilitator superfamily (MFS) profile" evidence="7">
    <location>
        <begin position="11"/>
        <end position="456"/>
    </location>
</feature>
<keyword evidence="2" id="KW-0813">Transport</keyword>
<keyword evidence="3 6" id="KW-0812">Transmembrane</keyword>
<dbReference type="PANTHER" id="PTHR42718:SF9">
    <property type="entry name" value="MAJOR FACILITATOR SUPERFAMILY MULTIDRUG TRANSPORTER MFSC"/>
    <property type="match status" value="1"/>
</dbReference>
<dbReference type="CDD" id="cd17321">
    <property type="entry name" value="MFS_MMR_MDR_like"/>
    <property type="match status" value="1"/>
</dbReference>
<dbReference type="Proteomes" id="UP000306918">
    <property type="component" value="Unassembled WGS sequence"/>
</dbReference>
<comment type="subcellular location">
    <subcellularLocation>
        <location evidence="1">Membrane</location>
        <topology evidence="1">Multi-pass membrane protein</topology>
    </subcellularLocation>
</comment>
<feature type="transmembrane region" description="Helical" evidence="6">
    <location>
        <begin position="428"/>
        <end position="450"/>
    </location>
</feature>
<feature type="transmembrane region" description="Helical" evidence="6">
    <location>
        <begin position="47"/>
        <end position="65"/>
    </location>
</feature>
<feature type="transmembrane region" description="Helical" evidence="6">
    <location>
        <begin position="77"/>
        <end position="100"/>
    </location>
</feature>
<reference evidence="8 9" key="1">
    <citation type="submission" date="2019-04" db="EMBL/GenBank/DDBJ databases">
        <title>Niastella caeni sp. nov., isolated from activated sludge.</title>
        <authorList>
            <person name="Sheng M."/>
        </authorList>
    </citation>
    <scope>NUCLEOTIDE SEQUENCE [LARGE SCALE GENOMIC DNA]</scope>
    <source>
        <strain evidence="8 9">HX-2-15</strain>
    </source>
</reference>
<dbReference type="Gene3D" id="1.20.1720.10">
    <property type="entry name" value="Multidrug resistance protein D"/>
    <property type="match status" value="1"/>
</dbReference>
<evidence type="ECO:0000259" key="7">
    <source>
        <dbReference type="PROSITE" id="PS50850"/>
    </source>
</evidence>